<proteinExistence type="predicted"/>
<dbReference type="SUPFAM" id="SSF55781">
    <property type="entry name" value="GAF domain-like"/>
    <property type="match status" value="1"/>
</dbReference>
<sequence length="754" mass="84769">MKKFSIPLALRFSIPAILLIFGSVLSIFSFQRDVSLSSARKEKEAINQASFSGDQTSGMLEYLFRKGDIEGAELVISKLGGDPTINLAIFGDEKNNIILSTRYELRNQQLNYTKAAKYMTQLDKVRATMSGKVILSENKNTIQAMYPVVLGSLPGEVRPTKVGVLVLEYDISTIKQRSNADALQRSLEASGVVALSCILVWFFFEKTLTNRAVKLLKATNSLAQGNFDTRSKLRGSDELAQLSSAFDKMAVRIQLNQRRVEKIAERRELLNYLANEIRNSLELDKVLETAVEEIRDLFGITRCKFLWCSMSEDNPPSFHLCHEACESEDLNSVSHDETIWQMQHLEQHLKDLKLLRIDDVATDNQLDSKSQGLLTYLGISSLLIAFLRTRSGQIGVIVCENNQPRPWDNDEAELLDLVANQLAIAIDQAELYSQTRNAAVVAEAQAEKISQALQKLQQTQAQLVQTEKMSSLGELVAGVAHEINNPVNFIYGNLSHASEYFEDLTGLVNLYQKHQNHTHPEIQKYIDEIDLDYILEDLPRLLSSMEMGADRIREIVRTLRNFSRLDEAEMKFVDIHEGIDSTIVILQSRIKANSEHTAIELIKNYGELPKVECYPGQLNQVFMNLLGNAIDALHENHQQQGDHPMRITIATQVVERDWVSICIKDNGTGIPEDVVQKIFNPFFTTKPVGEGTGLGLSISYQIIEEKHKGRIKCISTVGQGTEFCIEIPITTTQSHHLPEHADKELAIKLNTLIS</sequence>
<dbReference type="SUPFAM" id="SSF55874">
    <property type="entry name" value="ATPase domain of HSP90 chaperone/DNA topoisomerase II/histidine kinase"/>
    <property type="match status" value="1"/>
</dbReference>
<dbReference type="PANTHER" id="PTHR43065:SF50">
    <property type="entry name" value="HISTIDINE KINASE"/>
    <property type="match status" value="1"/>
</dbReference>
<dbReference type="AlphaFoldDB" id="A0A1Z4LS68"/>
<gene>
    <name evidence="12" type="ORF">NIES267_35050</name>
</gene>
<evidence type="ECO:0000256" key="8">
    <source>
        <dbReference type="SAM" id="Coils"/>
    </source>
</evidence>
<dbReference type="EMBL" id="AP018227">
    <property type="protein sequence ID" value="BAY84011.1"/>
    <property type="molecule type" value="Genomic_DNA"/>
</dbReference>
<dbReference type="PROSITE" id="PS50885">
    <property type="entry name" value="HAMP"/>
    <property type="match status" value="1"/>
</dbReference>
<dbReference type="Proteomes" id="UP000218418">
    <property type="component" value="Chromosome"/>
</dbReference>
<organism evidence="12 13">
    <name type="scientific">Calothrix parasitica NIES-267</name>
    <dbReference type="NCBI Taxonomy" id="1973488"/>
    <lineage>
        <taxon>Bacteria</taxon>
        <taxon>Bacillati</taxon>
        <taxon>Cyanobacteriota</taxon>
        <taxon>Cyanophyceae</taxon>
        <taxon>Nostocales</taxon>
        <taxon>Calotrichaceae</taxon>
        <taxon>Calothrix</taxon>
    </lineage>
</organism>
<dbReference type="GO" id="GO:0016020">
    <property type="term" value="C:membrane"/>
    <property type="evidence" value="ECO:0007669"/>
    <property type="project" value="UniProtKB-SubCell"/>
</dbReference>
<dbReference type="SMART" id="SM00388">
    <property type="entry name" value="HisKA"/>
    <property type="match status" value="1"/>
</dbReference>
<dbReference type="InterPro" id="IPR029016">
    <property type="entry name" value="GAF-like_dom_sf"/>
</dbReference>
<dbReference type="CDD" id="cd00082">
    <property type="entry name" value="HisKA"/>
    <property type="match status" value="1"/>
</dbReference>
<dbReference type="GO" id="GO:0000155">
    <property type="term" value="F:phosphorelay sensor kinase activity"/>
    <property type="evidence" value="ECO:0007669"/>
    <property type="project" value="InterPro"/>
</dbReference>
<dbReference type="Pfam" id="PF01590">
    <property type="entry name" value="GAF"/>
    <property type="match status" value="1"/>
</dbReference>
<dbReference type="InterPro" id="IPR036890">
    <property type="entry name" value="HATPase_C_sf"/>
</dbReference>
<evidence type="ECO:0000256" key="5">
    <source>
        <dbReference type="ARBA" id="ARBA00022679"/>
    </source>
</evidence>
<dbReference type="InterPro" id="IPR003660">
    <property type="entry name" value="HAMP_dom"/>
</dbReference>
<evidence type="ECO:0000256" key="9">
    <source>
        <dbReference type="SAM" id="Phobius"/>
    </source>
</evidence>
<dbReference type="InterPro" id="IPR004358">
    <property type="entry name" value="Sig_transdc_His_kin-like_C"/>
</dbReference>
<dbReference type="Pfam" id="PF00512">
    <property type="entry name" value="HisKA"/>
    <property type="match status" value="1"/>
</dbReference>
<dbReference type="PANTHER" id="PTHR43065">
    <property type="entry name" value="SENSOR HISTIDINE KINASE"/>
    <property type="match status" value="1"/>
</dbReference>
<feature type="coiled-coil region" evidence="8">
    <location>
        <begin position="439"/>
        <end position="469"/>
    </location>
</feature>
<dbReference type="EC" id="2.7.13.3" evidence="3"/>
<evidence type="ECO:0000256" key="3">
    <source>
        <dbReference type="ARBA" id="ARBA00012438"/>
    </source>
</evidence>
<dbReference type="CDD" id="cd06225">
    <property type="entry name" value="HAMP"/>
    <property type="match status" value="1"/>
</dbReference>
<name>A0A1Z4LS68_9CYAN</name>
<dbReference type="InterPro" id="IPR036097">
    <property type="entry name" value="HisK_dim/P_sf"/>
</dbReference>
<evidence type="ECO:0000256" key="4">
    <source>
        <dbReference type="ARBA" id="ARBA00022553"/>
    </source>
</evidence>
<dbReference type="Pfam" id="PF00672">
    <property type="entry name" value="HAMP"/>
    <property type="match status" value="1"/>
</dbReference>
<evidence type="ECO:0000313" key="12">
    <source>
        <dbReference type="EMBL" id="BAY84011.1"/>
    </source>
</evidence>
<keyword evidence="9" id="KW-0812">Transmembrane</keyword>
<dbReference type="SUPFAM" id="SSF47384">
    <property type="entry name" value="Homodimeric domain of signal transducing histidine kinase"/>
    <property type="match status" value="1"/>
</dbReference>
<dbReference type="SMART" id="SM00304">
    <property type="entry name" value="HAMP"/>
    <property type="match status" value="1"/>
</dbReference>
<dbReference type="SMART" id="SM00387">
    <property type="entry name" value="HATPase_c"/>
    <property type="match status" value="1"/>
</dbReference>
<keyword evidence="9" id="KW-1133">Transmembrane helix</keyword>
<evidence type="ECO:0000256" key="1">
    <source>
        <dbReference type="ARBA" id="ARBA00000085"/>
    </source>
</evidence>
<protein>
    <recommendedName>
        <fullName evidence="3">histidine kinase</fullName>
        <ecNumber evidence="3">2.7.13.3</ecNumber>
    </recommendedName>
</protein>
<keyword evidence="7" id="KW-0902">Two-component regulatory system</keyword>
<dbReference type="InterPro" id="IPR003018">
    <property type="entry name" value="GAF"/>
</dbReference>
<comment type="catalytic activity">
    <reaction evidence="1">
        <text>ATP + protein L-histidine = ADP + protein N-phospho-L-histidine.</text>
        <dbReference type="EC" id="2.7.13.3"/>
    </reaction>
</comment>
<reference evidence="12 13" key="1">
    <citation type="submission" date="2017-06" db="EMBL/GenBank/DDBJ databases">
        <title>Genome sequencing of cyanobaciteial culture collection at National Institute for Environmental Studies (NIES).</title>
        <authorList>
            <person name="Hirose Y."/>
            <person name="Shimura Y."/>
            <person name="Fujisawa T."/>
            <person name="Nakamura Y."/>
            <person name="Kawachi M."/>
        </authorList>
    </citation>
    <scope>NUCLEOTIDE SEQUENCE [LARGE SCALE GENOMIC DNA]</scope>
    <source>
        <strain evidence="12 13">NIES-267</strain>
    </source>
</reference>
<evidence type="ECO:0000256" key="6">
    <source>
        <dbReference type="ARBA" id="ARBA00022777"/>
    </source>
</evidence>
<evidence type="ECO:0000256" key="7">
    <source>
        <dbReference type="ARBA" id="ARBA00023012"/>
    </source>
</evidence>
<dbReference type="InterPro" id="IPR003594">
    <property type="entry name" value="HATPase_dom"/>
</dbReference>
<evidence type="ECO:0000313" key="13">
    <source>
        <dbReference type="Proteomes" id="UP000218418"/>
    </source>
</evidence>
<comment type="subcellular location">
    <subcellularLocation>
        <location evidence="2">Membrane</location>
    </subcellularLocation>
</comment>
<dbReference type="SMART" id="SM00065">
    <property type="entry name" value="GAF"/>
    <property type="match status" value="1"/>
</dbReference>
<dbReference type="PRINTS" id="PR00344">
    <property type="entry name" value="BCTRLSENSOR"/>
</dbReference>
<evidence type="ECO:0000256" key="2">
    <source>
        <dbReference type="ARBA" id="ARBA00004370"/>
    </source>
</evidence>
<keyword evidence="5" id="KW-0808">Transferase</keyword>
<keyword evidence="9" id="KW-0472">Membrane</keyword>
<dbReference type="Gene3D" id="3.30.565.10">
    <property type="entry name" value="Histidine kinase-like ATPase, C-terminal domain"/>
    <property type="match status" value="1"/>
</dbReference>
<dbReference type="InterPro" id="IPR003661">
    <property type="entry name" value="HisK_dim/P_dom"/>
</dbReference>
<feature type="domain" description="HAMP" evidence="11">
    <location>
        <begin position="206"/>
        <end position="258"/>
    </location>
</feature>
<dbReference type="SUPFAM" id="SSF158472">
    <property type="entry name" value="HAMP domain-like"/>
    <property type="match status" value="1"/>
</dbReference>
<keyword evidence="8" id="KW-0175">Coiled coil</keyword>
<dbReference type="PROSITE" id="PS50109">
    <property type="entry name" value="HIS_KIN"/>
    <property type="match status" value="1"/>
</dbReference>
<feature type="transmembrane region" description="Helical" evidence="9">
    <location>
        <begin position="12"/>
        <end position="30"/>
    </location>
</feature>
<dbReference type="Gene3D" id="1.10.287.130">
    <property type="match status" value="1"/>
</dbReference>
<dbReference type="OrthoDB" id="500279at2"/>
<dbReference type="Gene3D" id="6.10.340.10">
    <property type="match status" value="1"/>
</dbReference>
<dbReference type="InterPro" id="IPR005467">
    <property type="entry name" value="His_kinase_dom"/>
</dbReference>
<feature type="domain" description="Histidine kinase" evidence="10">
    <location>
        <begin position="478"/>
        <end position="731"/>
    </location>
</feature>
<dbReference type="Pfam" id="PF02518">
    <property type="entry name" value="HATPase_c"/>
    <property type="match status" value="1"/>
</dbReference>
<dbReference type="Gene3D" id="3.30.450.40">
    <property type="match status" value="1"/>
</dbReference>
<accession>A0A1Z4LS68</accession>
<evidence type="ECO:0000259" key="11">
    <source>
        <dbReference type="PROSITE" id="PS50885"/>
    </source>
</evidence>
<keyword evidence="6 12" id="KW-0418">Kinase</keyword>
<keyword evidence="13" id="KW-1185">Reference proteome</keyword>
<keyword evidence="4" id="KW-0597">Phosphoprotein</keyword>
<evidence type="ECO:0000259" key="10">
    <source>
        <dbReference type="PROSITE" id="PS50109"/>
    </source>
</evidence>